<name>A0A6A6AX21_9PEZI</name>
<gene>
    <name evidence="1" type="ORF">K452DRAFT_239995</name>
</gene>
<reference evidence="1" key="1">
    <citation type="journal article" date="2020" name="Stud. Mycol.">
        <title>101 Dothideomycetes genomes: a test case for predicting lifestyles and emergence of pathogens.</title>
        <authorList>
            <person name="Haridas S."/>
            <person name="Albert R."/>
            <person name="Binder M."/>
            <person name="Bloem J."/>
            <person name="Labutti K."/>
            <person name="Salamov A."/>
            <person name="Andreopoulos B."/>
            <person name="Baker S."/>
            <person name="Barry K."/>
            <person name="Bills G."/>
            <person name="Bluhm B."/>
            <person name="Cannon C."/>
            <person name="Castanera R."/>
            <person name="Culley D."/>
            <person name="Daum C."/>
            <person name="Ezra D."/>
            <person name="Gonzalez J."/>
            <person name="Henrissat B."/>
            <person name="Kuo A."/>
            <person name="Liang C."/>
            <person name="Lipzen A."/>
            <person name="Lutzoni F."/>
            <person name="Magnuson J."/>
            <person name="Mondo S."/>
            <person name="Nolan M."/>
            <person name="Ohm R."/>
            <person name="Pangilinan J."/>
            <person name="Park H.-J."/>
            <person name="Ramirez L."/>
            <person name="Alfaro M."/>
            <person name="Sun H."/>
            <person name="Tritt A."/>
            <person name="Yoshinaga Y."/>
            <person name="Zwiers L.-H."/>
            <person name="Turgeon B."/>
            <person name="Goodwin S."/>
            <person name="Spatafora J."/>
            <person name="Crous P."/>
            <person name="Grigoriev I."/>
        </authorList>
    </citation>
    <scope>NUCLEOTIDE SEQUENCE</scope>
    <source>
        <strain evidence="1">CBS 121167</strain>
    </source>
</reference>
<evidence type="ECO:0000313" key="2">
    <source>
        <dbReference type="Proteomes" id="UP000799438"/>
    </source>
</evidence>
<evidence type="ECO:0008006" key="3">
    <source>
        <dbReference type="Google" id="ProtNLM"/>
    </source>
</evidence>
<organism evidence="1 2">
    <name type="scientific">Aplosporella prunicola CBS 121167</name>
    <dbReference type="NCBI Taxonomy" id="1176127"/>
    <lineage>
        <taxon>Eukaryota</taxon>
        <taxon>Fungi</taxon>
        <taxon>Dikarya</taxon>
        <taxon>Ascomycota</taxon>
        <taxon>Pezizomycotina</taxon>
        <taxon>Dothideomycetes</taxon>
        <taxon>Dothideomycetes incertae sedis</taxon>
        <taxon>Botryosphaeriales</taxon>
        <taxon>Aplosporellaceae</taxon>
        <taxon>Aplosporella</taxon>
    </lineage>
</organism>
<evidence type="ECO:0000313" key="1">
    <source>
        <dbReference type="EMBL" id="KAF2135091.1"/>
    </source>
</evidence>
<keyword evidence="2" id="KW-1185">Reference proteome</keyword>
<proteinExistence type="predicted"/>
<dbReference type="Proteomes" id="UP000799438">
    <property type="component" value="Unassembled WGS sequence"/>
</dbReference>
<dbReference type="OrthoDB" id="417125at2759"/>
<accession>A0A6A6AX21</accession>
<sequence length="70" mass="8196">DLAICDGQVLRNHPRQSYREQVEASRLILSQLVFSLQRIKPRGTIVILLHKLDSWDNLELLYTFSKFAQI</sequence>
<dbReference type="RefSeq" id="XP_033390810.1">
    <property type="nucleotide sequence ID" value="XM_033537771.1"/>
</dbReference>
<dbReference type="AlphaFoldDB" id="A0A6A6AX21"/>
<feature type="non-terminal residue" evidence="1">
    <location>
        <position position="1"/>
    </location>
</feature>
<dbReference type="GeneID" id="54295267"/>
<dbReference type="EMBL" id="ML995719">
    <property type="protein sequence ID" value="KAF2135091.1"/>
    <property type="molecule type" value="Genomic_DNA"/>
</dbReference>
<protein>
    <recommendedName>
        <fullName evidence="3">Ribosomal RNA methyltransferase FtsJ domain-containing protein</fullName>
    </recommendedName>
</protein>